<proteinExistence type="predicted"/>
<sequence length="437" mass="49792">MYKEGFGDLSSEFFIGLDKLHAIVSNRAHELYVYLEDYDGQSRYARYDDFIISSANQGYQLQKLGTYSGDAGDALRWHEGNQFSTFDTDHSTQDCAVQRMGAYWYGTSDGCTESCPQWEGLYTIQVPGAKPFKALCDSTLAGDGWLIIARRFDGSVNFYRNWTMYKEGFGDLSSEFFIGLENLHAITASQAHELYVYLEDFDGNKRYASYDGFAISSENDFYKLQILGAYSGDAGDGLRFHVDGAKPFKALCDSTLAGDGWLIIARRFDGSVNFYRNWTMYKEGFGDLSSEFFIGLENLHAITASQAHELYVYLEDFDGNKRYANYDGFVISSEIDSYKLQILGAYSGDAGDGLRFHVDGKFATFDKFNSIDYAVDYRGGWWYNKGWKSNLFGAYMSGEFNSAHGYCGMAWSFWRGFYYSYKNIQMMVRPKCNRLQD</sequence>
<dbReference type="GO" id="GO:0005615">
    <property type="term" value="C:extracellular space"/>
    <property type="evidence" value="ECO:0007669"/>
    <property type="project" value="TreeGrafter"/>
</dbReference>
<dbReference type="SMR" id="A0A0M4EPJ9"/>
<feature type="domain" description="Fibrinogen C-terminal" evidence="1">
    <location>
        <begin position="1"/>
        <end position="85"/>
    </location>
</feature>
<dbReference type="CDD" id="cd00087">
    <property type="entry name" value="FReD"/>
    <property type="match status" value="1"/>
</dbReference>
<dbReference type="PROSITE" id="PS51406">
    <property type="entry name" value="FIBRINOGEN_C_2"/>
    <property type="match status" value="3"/>
</dbReference>
<dbReference type="OrthoDB" id="6145874at2759"/>
<dbReference type="SMART" id="SM00186">
    <property type="entry name" value="FBG"/>
    <property type="match status" value="2"/>
</dbReference>
<name>A0A0M4EPJ9_DROBS</name>
<dbReference type="InterPro" id="IPR036056">
    <property type="entry name" value="Fibrinogen-like_C"/>
</dbReference>
<keyword evidence="3" id="KW-1185">Reference proteome</keyword>
<dbReference type="Gene3D" id="3.90.215.10">
    <property type="entry name" value="Gamma Fibrinogen, chain A, domain 1"/>
    <property type="match status" value="3"/>
</dbReference>
<organism evidence="2 3">
    <name type="scientific">Drosophila busckii</name>
    <name type="common">Fruit fly</name>
    <dbReference type="NCBI Taxonomy" id="30019"/>
    <lineage>
        <taxon>Eukaryota</taxon>
        <taxon>Metazoa</taxon>
        <taxon>Ecdysozoa</taxon>
        <taxon>Arthropoda</taxon>
        <taxon>Hexapoda</taxon>
        <taxon>Insecta</taxon>
        <taxon>Pterygota</taxon>
        <taxon>Neoptera</taxon>
        <taxon>Endopterygota</taxon>
        <taxon>Diptera</taxon>
        <taxon>Brachycera</taxon>
        <taxon>Muscomorpha</taxon>
        <taxon>Ephydroidea</taxon>
        <taxon>Drosophilidae</taxon>
        <taxon>Drosophila</taxon>
    </lineage>
</organism>
<evidence type="ECO:0000313" key="3">
    <source>
        <dbReference type="Proteomes" id="UP000494163"/>
    </source>
</evidence>
<dbReference type="InterPro" id="IPR050373">
    <property type="entry name" value="Fibrinogen_C-term_domain"/>
</dbReference>
<evidence type="ECO:0000259" key="1">
    <source>
        <dbReference type="PROSITE" id="PS51406"/>
    </source>
</evidence>
<dbReference type="InterPro" id="IPR014716">
    <property type="entry name" value="Fibrinogen_a/b/g_C_1"/>
</dbReference>
<dbReference type="PANTHER" id="PTHR19143">
    <property type="entry name" value="FIBRINOGEN/TENASCIN/ANGIOPOEITIN"/>
    <property type="match status" value="1"/>
</dbReference>
<accession>A0A0M4EPJ9</accession>
<dbReference type="EMBL" id="CP012523">
    <property type="protein sequence ID" value="ALC38787.1"/>
    <property type="molecule type" value="Genomic_DNA"/>
</dbReference>
<gene>
    <name evidence="2" type="ORF">Dbus_chr2Lg872</name>
</gene>
<feature type="domain" description="Fibrinogen C-terminal" evidence="1">
    <location>
        <begin position="214"/>
        <end position="432"/>
    </location>
</feature>
<dbReference type="Proteomes" id="UP000494163">
    <property type="component" value="Chromosome 2L"/>
</dbReference>
<reference evidence="2 3" key="1">
    <citation type="submission" date="2015-08" db="EMBL/GenBank/DDBJ databases">
        <title>Ancestral chromatin configuration constrains chromatin evolution on differentiating sex chromosomes in Drosophila.</title>
        <authorList>
            <person name="Zhou Q."/>
            <person name="Bachtrog D."/>
        </authorList>
    </citation>
    <scope>NUCLEOTIDE SEQUENCE [LARGE SCALE GENOMIC DNA]</scope>
    <source>
        <tissue evidence="2">Whole larvae</tissue>
    </source>
</reference>
<protein>
    <submittedName>
        <fullName evidence="2">Maker440</fullName>
    </submittedName>
</protein>
<dbReference type="Pfam" id="PF00147">
    <property type="entry name" value="Fibrinogen_C"/>
    <property type="match status" value="3"/>
</dbReference>
<evidence type="ECO:0000313" key="2">
    <source>
        <dbReference type="EMBL" id="ALC38787.1"/>
    </source>
</evidence>
<dbReference type="OMA" id="WLIIARR"/>
<dbReference type="AlphaFoldDB" id="A0A0M4EPJ9"/>
<feature type="domain" description="Fibrinogen C-terminal" evidence="1">
    <location>
        <begin position="86"/>
        <end position="213"/>
    </location>
</feature>
<dbReference type="SUPFAM" id="SSF56496">
    <property type="entry name" value="Fibrinogen C-terminal domain-like"/>
    <property type="match status" value="3"/>
</dbReference>
<dbReference type="InterPro" id="IPR002181">
    <property type="entry name" value="Fibrinogen_a/b/g_C_dom"/>
</dbReference>